<dbReference type="InterPro" id="IPR038081">
    <property type="entry name" value="CalX-like_sf"/>
</dbReference>
<dbReference type="EMBL" id="JAAVJS010000033">
    <property type="protein sequence ID" value="NJX16849.1"/>
    <property type="molecule type" value="Genomic_DNA"/>
</dbReference>
<dbReference type="SUPFAM" id="SSF141072">
    <property type="entry name" value="CalX-like"/>
    <property type="match status" value="1"/>
</dbReference>
<reference evidence="3 4" key="1">
    <citation type="submission" date="2020-03" db="EMBL/GenBank/DDBJ databases">
        <title>Tamlana sp. nov, isolated from XXX.</title>
        <authorList>
            <person name="Cao W.R."/>
        </authorList>
    </citation>
    <scope>NUCLEOTIDE SEQUENCE [LARGE SCALE GENOMIC DNA]</scope>
    <source>
        <strain evidence="3 4">HST1-43</strain>
    </source>
</reference>
<accession>A0ABX1DGH0</accession>
<dbReference type="Gene3D" id="3.80.10.10">
    <property type="entry name" value="Ribonuclease Inhibitor"/>
    <property type="match status" value="1"/>
</dbReference>
<dbReference type="Pfam" id="PF18962">
    <property type="entry name" value="Por_Secre_tail"/>
    <property type="match status" value="1"/>
</dbReference>
<organism evidence="3 4">
    <name type="scientific">Tamlana crocina</name>
    <dbReference type="NCBI Taxonomy" id="393006"/>
    <lineage>
        <taxon>Bacteria</taxon>
        <taxon>Pseudomonadati</taxon>
        <taxon>Bacteroidota</taxon>
        <taxon>Flavobacteriia</taxon>
        <taxon>Flavobacteriales</taxon>
        <taxon>Flavobacteriaceae</taxon>
        <taxon>Tamlana</taxon>
    </lineage>
</organism>
<evidence type="ECO:0000313" key="3">
    <source>
        <dbReference type="EMBL" id="NJX16849.1"/>
    </source>
</evidence>
<dbReference type="InterPro" id="IPR002126">
    <property type="entry name" value="Cadherin-like_dom"/>
</dbReference>
<dbReference type="CDD" id="cd11304">
    <property type="entry name" value="Cadherin_repeat"/>
    <property type="match status" value="1"/>
</dbReference>
<comment type="caution">
    <text evidence="3">The sequence shown here is derived from an EMBL/GenBank/DDBJ whole genome shotgun (WGS) entry which is preliminary data.</text>
</comment>
<feature type="domain" description="Cadherin" evidence="2">
    <location>
        <begin position="444"/>
        <end position="529"/>
    </location>
</feature>
<keyword evidence="4" id="KW-1185">Reference proteome</keyword>
<sequence>MSKNLLFLTFTSLFFVNNLFSQNLPTYLYEAIINIPDPNFEQALIDLGYDSDGIINQSINAQDAFDIKNLDISSRNISNLQGLEYFKNLRTLNCSENNFNELKLEHYVRIQLKYYTEEFRAYQSLIEFTCSNSILESIYFYRFPDIESINLNSNPNLKSFIAEKTPNLINLKLSNTSNLEQLELHDTSVSSLKVDTFTALMTLRIIDSPLEGLDLNNNKNLKFLDCSNSNLNNLDLSNNNALQSIHLVNNQLSFLDMRNGNNSLISNFDSYNHPNLSCIFIDDLVLANSNESFYNRWNKDEHTEFRNESCDYDITLSTSKMNIAENGEQTILTATLNDISPSEDITVNLKLSGTAASTNYELSSSSILIPASQLSASVTLTALEDAMDSDKTVVIDVLSVENADILSSQELTVTINHVNDAPTDISLVTASFDENLSYEEMTLIEVADIDDVEHTISLVQGEGSSDNDKFTIIDNKLYTDLTFDYETKNEYFIRLKATDPEGLSTEKAIVISVNNLNDIVISGTIGKTYCGTDTIGFIETAFAEYIEPLTYQWSSGETTRNISNKPSGTYTITVTDGDGVVMSKDFEIGTEPIYNDLTICYVSSDNIDSDYNRIFINNAESYNVDKIQILREGSTLGQYELIGEISPYENSFLDTSSNNQSVSYNYKVRIKDKCGNVSELSPFHQTILLQANKASDGSINLNWSAYSGLNYGTYDIYRKENNNDFELLTSLSANNLAYNDKDVNSNTKSYDYFIGITVSESCNFTLISKAKNSKASNNIIRSNYKSFESTLNTDLDLRKSISIFPNPVEKSLYIESEAPLLKIEIYSFSGKKVKEIKSDFKTIDLNNLERGLYLINIYSENGFFSNKIIKN</sequence>
<dbReference type="Gene3D" id="2.60.40.60">
    <property type="entry name" value="Cadherins"/>
    <property type="match status" value="1"/>
</dbReference>
<dbReference type="SUPFAM" id="SSF52047">
    <property type="entry name" value="RNI-like"/>
    <property type="match status" value="1"/>
</dbReference>
<evidence type="ECO:0000256" key="1">
    <source>
        <dbReference type="ARBA" id="ARBA00022729"/>
    </source>
</evidence>
<dbReference type="PROSITE" id="PS50268">
    <property type="entry name" value="CADHERIN_2"/>
    <property type="match status" value="1"/>
</dbReference>
<name>A0ABX1DGH0_9FLAO</name>
<dbReference type="InterPro" id="IPR026444">
    <property type="entry name" value="Secre_tail"/>
</dbReference>
<protein>
    <submittedName>
        <fullName evidence="3">T9SS type A sorting domain-containing protein</fullName>
    </submittedName>
</protein>
<dbReference type="InterPro" id="IPR032675">
    <property type="entry name" value="LRR_dom_sf"/>
</dbReference>
<dbReference type="Proteomes" id="UP000760545">
    <property type="component" value="Unassembled WGS sequence"/>
</dbReference>
<proteinExistence type="predicted"/>
<evidence type="ECO:0000313" key="4">
    <source>
        <dbReference type="Proteomes" id="UP000760545"/>
    </source>
</evidence>
<keyword evidence="1" id="KW-0732">Signal</keyword>
<gene>
    <name evidence="3" type="ORF">HC176_15270</name>
</gene>
<evidence type="ECO:0000259" key="2">
    <source>
        <dbReference type="PROSITE" id="PS50268"/>
    </source>
</evidence>
<dbReference type="NCBIfam" id="TIGR04183">
    <property type="entry name" value="Por_Secre_tail"/>
    <property type="match status" value="1"/>
</dbReference>
<dbReference type="RefSeq" id="WP_167919816.1">
    <property type="nucleotide sequence ID" value="NZ_JAAVJS010000033.1"/>
</dbReference>
<dbReference type="InterPro" id="IPR013783">
    <property type="entry name" value="Ig-like_fold"/>
</dbReference>
<dbReference type="Gene3D" id="2.60.40.10">
    <property type="entry name" value="Immunoglobulins"/>
    <property type="match status" value="1"/>
</dbReference>